<dbReference type="InterPro" id="IPR036271">
    <property type="entry name" value="Tet_transcr_reg_TetR-rel_C_sf"/>
</dbReference>
<evidence type="ECO:0000313" key="4">
    <source>
        <dbReference type="EMBL" id="OCS83079.1"/>
    </source>
</evidence>
<feature type="domain" description="HTH tetR-type" evidence="3">
    <location>
        <begin position="6"/>
        <end position="66"/>
    </location>
</feature>
<dbReference type="RefSeq" id="WP_066548139.1">
    <property type="nucleotide sequence ID" value="NZ_MASJ01000039.1"/>
</dbReference>
<dbReference type="InterPro" id="IPR009057">
    <property type="entry name" value="Homeodomain-like_sf"/>
</dbReference>
<feature type="DNA-binding region" description="H-T-H motif" evidence="2">
    <location>
        <begin position="29"/>
        <end position="48"/>
    </location>
</feature>
<dbReference type="STRING" id="33978.A6M13_06670"/>
<dbReference type="PANTHER" id="PTHR43479">
    <property type="entry name" value="ACREF/ENVCD OPERON REPRESSOR-RELATED"/>
    <property type="match status" value="1"/>
</dbReference>
<dbReference type="GO" id="GO:0003677">
    <property type="term" value="F:DNA binding"/>
    <property type="evidence" value="ECO:0007669"/>
    <property type="project" value="UniProtKB-UniRule"/>
</dbReference>
<keyword evidence="5" id="KW-1185">Reference proteome</keyword>
<dbReference type="PRINTS" id="PR00455">
    <property type="entry name" value="HTHTETR"/>
</dbReference>
<accession>A0A1C0Y7C2</accession>
<dbReference type="SUPFAM" id="SSF48498">
    <property type="entry name" value="Tetracyclin repressor-like, C-terminal domain"/>
    <property type="match status" value="1"/>
</dbReference>
<reference evidence="4 5" key="1">
    <citation type="submission" date="2016-07" db="EMBL/GenBank/DDBJ databases">
        <title>Caryophanon tenue genome sequencing.</title>
        <authorList>
            <person name="Verma A."/>
            <person name="Pal Y."/>
            <person name="Krishnamurthi S."/>
        </authorList>
    </citation>
    <scope>NUCLEOTIDE SEQUENCE [LARGE SCALE GENOMIC DNA]</scope>
    <source>
        <strain evidence="4 5">DSM 14152</strain>
    </source>
</reference>
<keyword evidence="1 2" id="KW-0238">DNA-binding</keyword>
<dbReference type="Pfam" id="PF00440">
    <property type="entry name" value="TetR_N"/>
    <property type="match status" value="1"/>
</dbReference>
<gene>
    <name evidence="4" type="ORF">A6M13_06670</name>
</gene>
<protein>
    <submittedName>
        <fullName evidence="4">TetR family transcriptional regulator</fullName>
    </submittedName>
</protein>
<dbReference type="PANTHER" id="PTHR43479:SF11">
    <property type="entry name" value="ACREF_ENVCD OPERON REPRESSOR-RELATED"/>
    <property type="match status" value="1"/>
</dbReference>
<name>A0A1C0Y7C2_9BACL</name>
<evidence type="ECO:0000256" key="2">
    <source>
        <dbReference type="PROSITE-ProRule" id="PRU00335"/>
    </source>
</evidence>
<dbReference type="OrthoDB" id="153047at2"/>
<dbReference type="Gene3D" id="1.10.357.10">
    <property type="entry name" value="Tetracycline Repressor, domain 2"/>
    <property type="match status" value="1"/>
</dbReference>
<evidence type="ECO:0000259" key="3">
    <source>
        <dbReference type="PROSITE" id="PS50977"/>
    </source>
</evidence>
<dbReference type="AlphaFoldDB" id="A0A1C0Y7C2"/>
<organism evidence="4 5">
    <name type="scientific">Caryophanon tenue</name>
    <dbReference type="NCBI Taxonomy" id="33978"/>
    <lineage>
        <taxon>Bacteria</taxon>
        <taxon>Bacillati</taxon>
        <taxon>Bacillota</taxon>
        <taxon>Bacilli</taxon>
        <taxon>Bacillales</taxon>
        <taxon>Caryophanaceae</taxon>
        <taxon>Caryophanon</taxon>
    </lineage>
</organism>
<comment type="caution">
    <text evidence="4">The sequence shown here is derived from an EMBL/GenBank/DDBJ whole genome shotgun (WGS) entry which is preliminary data.</text>
</comment>
<sequence length="189" mass="21625">MGRKAVYTETELLDATEKLLLTYGYDGFHLKLLSEHVNGARSTIYQYYANKEEVIAACLRRAMHRIMKKIEVIDETDSRQAIFDTLRAYIEESKLHQILSASNKVDTTQSDHALADMTFVKEGHTILKEQLMRIMLQAQQQGILRSDVDSLAVASVFFTFVNAPNMLGVTNEEWTHILFNMWLHGVGQQ</sequence>
<dbReference type="PROSITE" id="PS50977">
    <property type="entry name" value="HTH_TETR_2"/>
    <property type="match status" value="1"/>
</dbReference>
<proteinExistence type="predicted"/>
<evidence type="ECO:0000313" key="5">
    <source>
        <dbReference type="Proteomes" id="UP000093199"/>
    </source>
</evidence>
<dbReference type="InterPro" id="IPR001647">
    <property type="entry name" value="HTH_TetR"/>
</dbReference>
<dbReference type="EMBL" id="MASJ01000039">
    <property type="protein sequence ID" value="OCS83079.1"/>
    <property type="molecule type" value="Genomic_DNA"/>
</dbReference>
<evidence type="ECO:0000256" key="1">
    <source>
        <dbReference type="ARBA" id="ARBA00023125"/>
    </source>
</evidence>
<dbReference type="InterPro" id="IPR050624">
    <property type="entry name" value="HTH-type_Tx_Regulator"/>
</dbReference>
<dbReference type="SUPFAM" id="SSF46689">
    <property type="entry name" value="Homeodomain-like"/>
    <property type="match status" value="1"/>
</dbReference>
<dbReference type="Proteomes" id="UP000093199">
    <property type="component" value="Unassembled WGS sequence"/>
</dbReference>